<dbReference type="Proteomes" id="UP001154322">
    <property type="component" value="Unassembled WGS sequence"/>
</dbReference>
<comment type="caution">
    <text evidence="1">The sequence shown here is derived from an EMBL/GenBank/DDBJ whole genome shotgun (WGS) entry which is preliminary data.</text>
</comment>
<organism evidence="1 2">
    <name type="scientific">Paenibacillus melissococcoides</name>
    <dbReference type="NCBI Taxonomy" id="2912268"/>
    <lineage>
        <taxon>Bacteria</taxon>
        <taxon>Bacillati</taxon>
        <taxon>Bacillota</taxon>
        <taxon>Bacilli</taxon>
        <taxon>Bacillales</taxon>
        <taxon>Paenibacillaceae</taxon>
        <taxon>Paenibacillus</taxon>
    </lineage>
</organism>
<reference evidence="1" key="1">
    <citation type="submission" date="2022-06" db="EMBL/GenBank/DDBJ databases">
        <authorList>
            <person name="Dietemann V."/>
            <person name="Ory F."/>
            <person name="Dainat B."/>
            <person name="Oberhansli S."/>
        </authorList>
    </citation>
    <scope>NUCLEOTIDE SEQUENCE</scope>
    <source>
        <strain evidence="1">Ena-SAMPLE-TAB-26-04-2022-14:26:32:270-5432</strain>
    </source>
</reference>
<keyword evidence="2" id="KW-1185">Reference proteome</keyword>
<dbReference type="EMBL" id="CALYLO010000001">
    <property type="protein sequence ID" value="CAH8242939.1"/>
    <property type="molecule type" value="Genomic_DNA"/>
</dbReference>
<evidence type="ECO:0000313" key="2">
    <source>
        <dbReference type="Proteomes" id="UP001154322"/>
    </source>
</evidence>
<proteinExistence type="predicted"/>
<name>A0ABM9FUX3_9BACL</name>
<gene>
    <name evidence="1" type="ORF">WJ0W_000148</name>
</gene>
<protein>
    <recommendedName>
        <fullName evidence="3">NERD domain-containing protein</fullName>
    </recommendedName>
</protein>
<accession>A0ABM9FUX3</accession>
<evidence type="ECO:0008006" key="3">
    <source>
        <dbReference type="Google" id="ProtNLM"/>
    </source>
</evidence>
<dbReference type="RefSeq" id="WP_213430994.1">
    <property type="nucleotide sequence ID" value="NZ_AP031286.1"/>
</dbReference>
<sequence length="645" mass="76467">MRIVDPSAKKKLTSQLKKARENSPEELVRFIKTKYLEEGIHFHRLFMHSGFIYGMETHEINSIINELKREQVNIREDLLFLEYLLRRKGYYDTEIRKLIKTNNRRISLEKLFEYLSVVHQTNLLDGKTWDGVSYPSDILQSQFEHILDCFSEIIEVIKKYNIPSSEPKLDKLDMEICRKLYKLIVQKGAIKEHIYSIMTETYHVRRVQNYKYNDTVIDFVFIKTHSLPFWKRFELYRDLNFSQFINQLNKTEEFEIIEKSEFIKSFSQEKVVIDGSKGIDFFVCKSIYSASKLLNPIYGELHNTTFMYNDKEYIINDLLELYMGLLKISFQQSLKLENAEKNILLKCGEKSLQRRMGISPKMRDLLSLFSTDLDNEQESAFQVSYKPLIRKGNVYYIIPSFFEHVSIEKCLDRILSNDVKLNTIQSNEKGYFFEKQVADFFHQKKIKFSKVSRAEGDGIPEIDGLFVLEDHVFLFEAKATVKPETIIEAYNNLQGKVREGFEQIKERMEALKDAKKRSLIEENTGINIENKKISPFILMNHFYFNGYQGLLYDRNGIATHVPIIDFFTLKNILTYKKIPMWKYTEKNCYKHVSVEYKTADDLYHYMLNQMNGLLKEEEPEFQITDDYIVSQIWKPSKICSDKYEY</sequence>
<evidence type="ECO:0000313" key="1">
    <source>
        <dbReference type="EMBL" id="CAH8242939.1"/>
    </source>
</evidence>